<proteinExistence type="predicted"/>
<protein>
    <submittedName>
        <fullName evidence="2">Uncharacterized protein</fullName>
    </submittedName>
</protein>
<feature type="region of interest" description="Disordered" evidence="1">
    <location>
        <begin position="1"/>
        <end position="59"/>
    </location>
</feature>
<name>A0A8X7R5I0_BRACI</name>
<feature type="compositionally biased region" description="Basic and acidic residues" evidence="1">
    <location>
        <begin position="32"/>
        <end position="49"/>
    </location>
</feature>
<feature type="compositionally biased region" description="Basic and acidic residues" evidence="1">
    <location>
        <begin position="74"/>
        <end position="84"/>
    </location>
</feature>
<evidence type="ECO:0000313" key="2">
    <source>
        <dbReference type="EMBL" id="KAG2282116.1"/>
    </source>
</evidence>
<evidence type="ECO:0000256" key="1">
    <source>
        <dbReference type="SAM" id="MobiDB-lite"/>
    </source>
</evidence>
<dbReference type="EMBL" id="JAAMPC010000011">
    <property type="protein sequence ID" value="KAG2282116.1"/>
    <property type="molecule type" value="Genomic_DNA"/>
</dbReference>
<comment type="caution">
    <text evidence="2">The sequence shown here is derived from an EMBL/GenBank/DDBJ whole genome shotgun (WGS) entry which is preliminary data.</text>
</comment>
<dbReference type="AlphaFoldDB" id="A0A8X7R5I0"/>
<sequence length="120" mass="14186">MNTTYQELGLHQERQTIHTTRHKDLRRRRQSRMREIKSSRGRTDLETTDHHHHSKVQSEELELGFRLVNFNPLKESRKQEHAKDQGPTIFIGDGPRPSIPRPPQSSRQNLKNSHIQTIPR</sequence>
<organism evidence="2 3">
    <name type="scientific">Brassica carinata</name>
    <name type="common">Ethiopian mustard</name>
    <name type="synonym">Abyssinian cabbage</name>
    <dbReference type="NCBI Taxonomy" id="52824"/>
    <lineage>
        <taxon>Eukaryota</taxon>
        <taxon>Viridiplantae</taxon>
        <taxon>Streptophyta</taxon>
        <taxon>Embryophyta</taxon>
        <taxon>Tracheophyta</taxon>
        <taxon>Spermatophyta</taxon>
        <taxon>Magnoliopsida</taxon>
        <taxon>eudicotyledons</taxon>
        <taxon>Gunneridae</taxon>
        <taxon>Pentapetalae</taxon>
        <taxon>rosids</taxon>
        <taxon>malvids</taxon>
        <taxon>Brassicales</taxon>
        <taxon>Brassicaceae</taxon>
        <taxon>Brassiceae</taxon>
        <taxon>Brassica</taxon>
    </lineage>
</organism>
<feature type="compositionally biased region" description="Polar residues" evidence="1">
    <location>
        <begin position="109"/>
        <end position="120"/>
    </location>
</feature>
<evidence type="ECO:0000313" key="3">
    <source>
        <dbReference type="Proteomes" id="UP000886595"/>
    </source>
</evidence>
<accession>A0A8X7R5I0</accession>
<feature type="region of interest" description="Disordered" evidence="1">
    <location>
        <begin position="74"/>
        <end position="120"/>
    </location>
</feature>
<feature type="compositionally biased region" description="Basic residues" evidence="1">
    <location>
        <begin position="19"/>
        <end position="31"/>
    </location>
</feature>
<dbReference type="Proteomes" id="UP000886595">
    <property type="component" value="Unassembled WGS sequence"/>
</dbReference>
<keyword evidence="3" id="KW-1185">Reference proteome</keyword>
<gene>
    <name evidence="2" type="ORF">Bca52824_053336</name>
</gene>
<reference evidence="2 3" key="1">
    <citation type="submission" date="2020-02" db="EMBL/GenBank/DDBJ databases">
        <authorList>
            <person name="Ma Q."/>
            <person name="Huang Y."/>
            <person name="Song X."/>
            <person name="Pei D."/>
        </authorList>
    </citation>
    <scope>NUCLEOTIDE SEQUENCE [LARGE SCALE GENOMIC DNA]</scope>
    <source>
        <strain evidence="2">Sxm20200214</strain>
        <tissue evidence="2">Leaf</tissue>
    </source>
</reference>